<evidence type="ECO:0000256" key="1">
    <source>
        <dbReference type="SAM" id="MobiDB-lite"/>
    </source>
</evidence>
<dbReference type="Pfam" id="PF10253">
    <property type="entry name" value="PRCC"/>
    <property type="match status" value="1"/>
</dbReference>
<name>A0A6L2PSV4_COPFO</name>
<organism evidence="2 3">
    <name type="scientific">Coptotermes formosanus</name>
    <name type="common">Formosan subterranean termite</name>
    <dbReference type="NCBI Taxonomy" id="36987"/>
    <lineage>
        <taxon>Eukaryota</taxon>
        <taxon>Metazoa</taxon>
        <taxon>Ecdysozoa</taxon>
        <taxon>Arthropoda</taxon>
        <taxon>Hexapoda</taxon>
        <taxon>Insecta</taxon>
        <taxon>Pterygota</taxon>
        <taxon>Neoptera</taxon>
        <taxon>Polyneoptera</taxon>
        <taxon>Dictyoptera</taxon>
        <taxon>Blattodea</taxon>
        <taxon>Blattoidea</taxon>
        <taxon>Termitoidae</taxon>
        <taxon>Rhinotermitidae</taxon>
        <taxon>Coptotermes</taxon>
    </lineage>
</organism>
<feature type="region of interest" description="Disordered" evidence="1">
    <location>
        <begin position="218"/>
        <end position="266"/>
    </location>
</feature>
<dbReference type="AlphaFoldDB" id="A0A6L2PSV4"/>
<dbReference type="EMBL" id="BLKM01012032">
    <property type="protein sequence ID" value="GFG35284.1"/>
    <property type="molecule type" value="Genomic_DNA"/>
</dbReference>
<sequence length="381" mass="42452">MCSLVDYGSSDESENESAGPEDSKTVVECELPIVKKIDDNEDNQSARQDEKDVNLGLFSTLPPPKEAKPGFTLDTDDDRLIVNNFKPLQKKQPVKITVPSLSEFRDEESEPAKKKLKPSLKGSGLFAILPAPKNLSVKEKKRPLVPHVLTKKTPSITPAASIFKSETDDSIKNGSSLINYEDSEEESDGEGDFFALKMHHEVEGVNCAHTTKSVTSVMADSGSGTNDSIPANKGDALKSSDEPLTLNSEFNPSLLASGPSHSGHEVYEQWQNDKEPTTQTYGSSDDYISVQQEDLQLDDEALQRLCGRRAKRQQQDMQLIEVSGDAIMPDPNEWLTKQMTQEQETKTHSHRKNDGPTTQQRRKHQITYLAFQVWIKAEFKF</sequence>
<evidence type="ECO:0000313" key="3">
    <source>
        <dbReference type="Proteomes" id="UP000502823"/>
    </source>
</evidence>
<dbReference type="InterPro" id="IPR018800">
    <property type="entry name" value="PRCC"/>
</dbReference>
<feature type="compositionally biased region" description="Basic and acidic residues" evidence="1">
    <location>
        <begin position="21"/>
        <end position="38"/>
    </location>
</feature>
<dbReference type="Proteomes" id="UP000502823">
    <property type="component" value="Unassembled WGS sequence"/>
</dbReference>
<dbReference type="FunCoup" id="A0A6L2PSV4">
    <property type="interactions" value="1698"/>
</dbReference>
<accession>A0A6L2PSV4</accession>
<comment type="caution">
    <text evidence="2">The sequence shown here is derived from an EMBL/GenBank/DDBJ whole genome shotgun (WGS) entry which is preliminary data.</text>
</comment>
<feature type="region of interest" description="Disordered" evidence="1">
    <location>
        <begin position="339"/>
        <end position="363"/>
    </location>
</feature>
<dbReference type="InParanoid" id="A0A6L2PSV4"/>
<gene>
    <name evidence="2" type="ORF">Cfor_01343</name>
</gene>
<keyword evidence="3" id="KW-1185">Reference proteome</keyword>
<evidence type="ECO:0000313" key="2">
    <source>
        <dbReference type="EMBL" id="GFG35284.1"/>
    </source>
</evidence>
<feature type="region of interest" description="Disordered" evidence="1">
    <location>
        <begin position="1"/>
        <end position="74"/>
    </location>
</feature>
<dbReference type="PANTHER" id="PTHR13621">
    <property type="entry name" value="PROLINE-RICH PROTEIN PRCC"/>
    <property type="match status" value="1"/>
</dbReference>
<protein>
    <submittedName>
        <fullName evidence="2">Uncharacterized protein</fullName>
    </submittedName>
</protein>
<proteinExistence type="predicted"/>
<feature type="compositionally biased region" description="Polar residues" evidence="1">
    <location>
        <begin position="218"/>
        <end position="229"/>
    </location>
</feature>
<reference evidence="3" key="1">
    <citation type="submission" date="2020-01" db="EMBL/GenBank/DDBJ databases">
        <title>Draft genome sequence of the Termite Coptotermes fromosanus.</title>
        <authorList>
            <person name="Itakura S."/>
            <person name="Yosikawa Y."/>
            <person name="Umezawa K."/>
        </authorList>
    </citation>
    <scope>NUCLEOTIDE SEQUENCE [LARGE SCALE GENOMIC DNA]</scope>
</reference>
<dbReference type="PANTHER" id="PTHR13621:SF2">
    <property type="entry name" value="PROLINE-RICH PROTEIN PRCC"/>
    <property type="match status" value="1"/>
</dbReference>
<dbReference type="OrthoDB" id="206969at2759"/>
<dbReference type="GO" id="GO:0005634">
    <property type="term" value="C:nucleus"/>
    <property type="evidence" value="ECO:0007669"/>
    <property type="project" value="TreeGrafter"/>
</dbReference>